<evidence type="ECO:0000256" key="1">
    <source>
        <dbReference type="SAM" id="MobiDB-lite"/>
    </source>
</evidence>
<name>A0A0N0BEM5_9HYME</name>
<proteinExistence type="predicted"/>
<organism evidence="2 3">
    <name type="scientific">Melipona quadrifasciata</name>
    <dbReference type="NCBI Taxonomy" id="166423"/>
    <lineage>
        <taxon>Eukaryota</taxon>
        <taxon>Metazoa</taxon>
        <taxon>Ecdysozoa</taxon>
        <taxon>Arthropoda</taxon>
        <taxon>Hexapoda</taxon>
        <taxon>Insecta</taxon>
        <taxon>Pterygota</taxon>
        <taxon>Neoptera</taxon>
        <taxon>Endopterygota</taxon>
        <taxon>Hymenoptera</taxon>
        <taxon>Apocrita</taxon>
        <taxon>Aculeata</taxon>
        <taxon>Apoidea</taxon>
        <taxon>Anthophila</taxon>
        <taxon>Apidae</taxon>
        <taxon>Melipona</taxon>
    </lineage>
</organism>
<evidence type="ECO:0000313" key="3">
    <source>
        <dbReference type="Proteomes" id="UP000053105"/>
    </source>
</evidence>
<protein>
    <submittedName>
        <fullName evidence="2">Uncharacterized protein</fullName>
    </submittedName>
</protein>
<sequence length="294" mass="33878">MEERNGAKVRDSVKEEDYKRVNPSAKPRTIEKNLNEGGNEVRARFFESVAWIESTLYKGRRRKDGRTSVSYGAYAPNHRICTQIKKGNARNSLGLRASYARTGNTVHSVAGTSNGSFANSKHISGSAIFTSRVCCQYGHSCEQRIVLARVAVHQRICSSYQFVNDPLLLRVIRVRYSHKYFKDQCWYIPTDQSTKTPEQDQIAKKVVERRAVAARKPGPCPILGFRMRFHPGFEEKYLLRIKSYDDIPGDCGEPQTMFKWIPMFSYLYIRPHWSYTYNGQGDILRQFVLRVKTE</sequence>
<feature type="region of interest" description="Disordered" evidence="1">
    <location>
        <begin position="1"/>
        <end position="25"/>
    </location>
</feature>
<dbReference type="Proteomes" id="UP000053105">
    <property type="component" value="Unassembled WGS sequence"/>
</dbReference>
<evidence type="ECO:0000313" key="2">
    <source>
        <dbReference type="EMBL" id="KOX72104.1"/>
    </source>
</evidence>
<gene>
    <name evidence="2" type="ORF">WN51_00965</name>
</gene>
<dbReference type="AlphaFoldDB" id="A0A0N0BEM5"/>
<accession>A0A0N0BEM5</accession>
<dbReference type="EMBL" id="KQ435824">
    <property type="protein sequence ID" value="KOX72104.1"/>
    <property type="molecule type" value="Genomic_DNA"/>
</dbReference>
<feature type="compositionally biased region" description="Basic and acidic residues" evidence="1">
    <location>
        <begin position="1"/>
        <end position="20"/>
    </location>
</feature>
<reference evidence="2 3" key="1">
    <citation type="submission" date="2015-07" db="EMBL/GenBank/DDBJ databases">
        <title>The genome of Melipona quadrifasciata.</title>
        <authorList>
            <person name="Pan H."/>
            <person name="Kapheim K."/>
        </authorList>
    </citation>
    <scope>NUCLEOTIDE SEQUENCE [LARGE SCALE GENOMIC DNA]</scope>
    <source>
        <strain evidence="2">0111107301</strain>
        <tissue evidence="2">Whole body</tissue>
    </source>
</reference>
<keyword evidence="3" id="KW-1185">Reference proteome</keyword>
<dbReference type="OrthoDB" id="10569390at2759"/>